<name>A0ABX2T600_9PROT</name>
<dbReference type="EMBL" id="JABFDB010000001">
    <property type="protein sequence ID" value="NYZ18711.1"/>
    <property type="molecule type" value="Genomic_DNA"/>
</dbReference>
<protein>
    <submittedName>
        <fullName evidence="1">Uncharacterized protein</fullName>
    </submittedName>
</protein>
<dbReference type="Proteomes" id="UP000584642">
    <property type="component" value="Unassembled WGS sequence"/>
</dbReference>
<reference evidence="1 2" key="1">
    <citation type="submission" date="2020-05" db="EMBL/GenBank/DDBJ databases">
        <title>Azospirillum oleiclasticum sp. nov, a nitrogen-fixing and heavy crude oil-emulsifying bacterium isolated from the crude oil of Yumen Oilfield.</title>
        <authorList>
            <person name="Wu D."/>
            <person name="Cai M."/>
            <person name="Zhang X."/>
        </authorList>
    </citation>
    <scope>NUCLEOTIDE SEQUENCE [LARGE SCALE GENOMIC DNA]</scope>
    <source>
        <strain evidence="1 2">ROY-1-1-2</strain>
    </source>
</reference>
<evidence type="ECO:0000313" key="2">
    <source>
        <dbReference type="Proteomes" id="UP000584642"/>
    </source>
</evidence>
<comment type="caution">
    <text evidence="1">The sequence shown here is derived from an EMBL/GenBank/DDBJ whole genome shotgun (WGS) entry which is preliminary data.</text>
</comment>
<evidence type="ECO:0000313" key="1">
    <source>
        <dbReference type="EMBL" id="NYZ18711.1"/>
    </source>
</evidence>
<accession>A0ABX2T600</accession>
<organism evidence="1 2">
    <name type="scientific">Azospirillum oleiclasticum</name>
    <dbReference type="NCBI Taxonomy" id="2735135"/>
    <lineage>
        <taxon>Bacteria</taxon>
        <taxon>Pseudomonadati</taxon>
        <taxon>Pseudomonadota</taxon>
        <taxon>Alphaproteobacteria</taxon>
        <taxon>Rhodospirillales</taxon>
        <taxon>Azospirillaceae</taxon>
        <taxon>Azospirillum</taxon>
    </lineage>
</organism>
<dbReference type="RefSeq" id="WP_180280432.1">
    <property type="nucleotide sequence ID" value="NZ_JABFDB010000001.1"/>
</dbReference>
<gene>
    <name evidence="1" type="ORF">HND93_03225</name>
</gene>
<proteinExistence type="predicted"/>
<keyword evidence="2" id="KW-1185">Reference proteome</keyword>
<sequence length="209" mass="22369">MSALKSLWTSAPRAATVDDLRTFLSRRAAFAAQKAVTDYCEVKAGLNRDALFAEASFRDALTACRWESFAAVLSDLLVLAHTHLAPHVAGHETVLAERLAGVGRAILAAEPPPAHRPEGWDDVTVAIASRLAETAGHPPRPPAEVARAAARRVLATLPIHENHRRTDREAIVGAVRFHIVSAWDAMLIEVDAAATAADLLSDRRTGLAG</sequence>